<name>A0ABP8K586_9MICO</name>
<feature type="domain" description="N-acetyltransferase" evidence="4">
    <location>
        <begin position="205"/>
        <end position="375"/>
    </location>
</feature>
<reference evidence="6" key="1">
    <citation type="journal article" date="2019" name="Int. J. Syst. Evol. Microbiol.">
        <title>The Global Catalogue of Microorganisms (GCM) 10K type strain sequencing project: providing services to taxonomists for standard genome sequencing and annotation.</title>
        <authorList>
            <consortium name="The Broad Institute Genomics Platform"/>
            <consortium name="The Broad Institute Genome Sequencing Center for Infectious Disease"/>
            <person name="Wu L."/>
            <person name="Ma J."/>
        </authorList>
    </citation>
    <scope>NUCLEOTIDE SEQUENCE [LARGE SCALE GENOMIC DNA]</scope>
    <source>
        <strain evidence="6">JCM 17738</strain>
    </source>
</reference>
<dbReference type="EMBL" id="BAABFX010000040">
    <property type="protein sequence ID" value="GAA4400834.1"/>
    <property type="molecule type" value="Genomic_DNA"/>
</dbReference>
<dbReference type="PROSITE" id="PS51186">
    <property type="entry name" value="GNAT"/>
    <property type="match status" value="2"/>
</dbReference>
<dbReference type="SUPFAM" id="SSF55729">
    <property type="entry name" value="Acyl-CoA N-acyltransferases (Nat)"/>
    <property type="match status" value="2"/>
</dbReference>
<evidence type="ECO:0000313" key="6">
    <source>
        <dbReference type="Proteomes" id="UP001500390"/>
    </source>
</evidence>
<organism evidence="5 6">
    <name type="scientific">Ornithinibacter aureus</name>
    <dbReference type="NCBI Taxonomy" id="622664"/>
    <lineage>
        <taxon>Bacteria</taxon>
        <taxon>Bacillati</taxon>
        <taxon>Actinomycetota</taxon>
        <taxon>Actinomycetes</taxon>
        <taxon>Micrococcales</taxon>
        <taxon>Intrasporangiaceae</taxon>
        <taxon>Ornithinibacter</taxon>
    </lineage>
</organism>
<keyword evidence="2" id="KW-0012">Acyltransferase</keyword>
<dbReference type="Pfam" id="PF13302">
    <property type="entry name" value="Acetyltransf_3"/>
    <property type="match status" value="2"/>
</dbReference>
<comment type="similarity">
    <text evidence="3">Belongs to the acetyltransferase family. RimJ subfamily.</text>
</comment>
<dbReference type="InterPro" id="IPR051531">
    <property type="entry name" value="N-acetyltransferase"/>
</dbReference>
<keyword evidence="6" id="KW-1185">Reference proteome</keyword>
<protein>
    <recommendedName>
        <fullName evidence="4">N-acetyltransferase domain-containing protein</fullName>
    </recommendedName>
</protein>
<evidence type="ECO:0000313" key="5">
    <source>
        <dbReference type="EMBL" id="GAA4400834.1"/>
    </source>
</evidence>
<comment type="caution">
    <text evidence="5">The sequence shown here is derived from an EMBL/GenBank/DDBJ whole genome shotgun (WGS) entry which is preliminary data.</text>
</comment>
<gene>
    <name evidence="5" type="ORF">GCM10023153_28680</name>
</gene>
<evidence type="ECO:0000259" key="4">
    <source>
        <dbReference type="PROSITE" id="PS51186"/>
    </source>
</evidence>
<sequence>MPFPGCVPELTDGVVRLRAHRPDDAGAIVEQSIDPESVRWTTVPRPYSLEQAREFLAFIESGWLAEDGNRLWAISDAADPQARFLGTIDVRPIAGGAASIGYGLHPDGRGQGLMAGALRLVCRWWFAQGGVRLHWEAERGNFASWRVAWACGFTHHGTTPQASADPAGGTAIDMWRGSLGADDVMEPRTPWADPPLLTADGGNGILLRPWSDDDVRHLEGRDQPAHHMPARGVLDADTFADWLLVRRERMSLGVTQSWCIADAESDAALGEVLVFVTEGTLDDDTAELGYQVLPSARGRGVASAAAQAVVEHAFTPRGEGGLGMRRLVAQTAEDNAASNAVLDRLGFTSWGRETAADVLPGGRAVDALHWELLHRP</sequence>
<dbReference type="Gene3D" id="3.40.630.30">
    <property type="match status" value="2"/>
</dbReference>
<dbReference type="InterPro" id="IPR000182">
    <property type="entry name" value="GNAT_dom"/>
</dbReference>
<dbReference type="PANTHER" id="PTHR43792">
    <property type="entry name" value="GNAT FAMILY, PUTATIVE (AFU_ORTHOLOGUE AFUA_3G00765)-RELATED-RELATED"/>
    <property type="match status" value="1"/>
</dbReference>
<proteinExistence type="inferred from homology"/>
<dbReference type="Proteomes" id="UP001500390">
    <property type="component" value="Unassembled WGS sequence"/>
</dbReference>
<evidence type="ECO:0000256" key="2">
    <source>
        <dbReference type="ARBA" id="ARBA00023315"/>
    </source>
</evidence>
<dbReference type="PANTHER" id="PTHR43792:SF8">
    <property type="entry name" value="[RIBOSOMAL PROTEIN US5]-ALANINE N-ACETYLTRANSFERASE"/>
    <property type="match status" value="1"/>
</dbReference>
<dbReference type="InterPro" id="IPR016181">
    <property type="entry name" value="Acyl_CoA_acyltransferase"/>
</dbReference>
<keyword evidence="1" id="KW-0808">Transferase</keyword>
<evidence type="ECO:0000256" key="3">
    <source>
        <dbReference type="ARBA" id="ARBA00038502"/>
    </source>
</evidence>
<accession>A0ABP8K586</accession>
<evidence type="ECO:0000256" key="1">
    <source>
        <dbReference type="ARBA" id="ARBA00022679"/>
    </source>
</evidence>
<feature type="domain" description="N-acetyltransferase" evidence="4">
    <location>
        <begin position="15"/>
        <end position="179"/>
    </location>
</feature>